<feature type="region of interest" description="Disordered" evidence="1">
    <location>
        <begin position="1"/>
        <end position="23"/>
    </location>
</feature>
<evidence type="ECO:0000256" key="1">
    <source>
        <dbReference type="SAM" id="MobiDB-lite"/>
    </source>
</evidence>
<dbReference type="EMBL" id="ABWE02003913">
    <property type="status" value="NOT_ANNOTATED_CDS"/>
    <property type="molecule type" value="Genomic_DNA"/>
</dbReference>
<dbReference type="HOGENOM" id="CLU_2338057_0_0_1"/>
<dbReference type="VEuPathDB" id="FungiDB:HpaG814340"/>
<proteinExistence type="predicted"/>
<protein>
    <submittedName>
        <fullName evidence="2">Uncharacterized protein</fullName>
    </submittedName>
</protein>
<organism evidence="2 3">
    <name type="scientific">Hyaloperonospora arabidopsidis (strain Emoy2)</name>
    <name type="common">Downy mildew agent</name>
    <name type="synonym">Peronospora arabidopsidis</name>
    <dbReference type="NCBI Taxonomy" id="559515"/>
    <lineage>
        <taxon>Eukaryota</taxon>
        <taxon>Sar</taxon>
        <taxon>Stramenopiles</taxon>
        <taxon>Oomycota</taxon>
        <taxon>Peronosporomycetes</taxon>
        <taxon>Peronosporales</taxon>
        <taxon>Peronosporaceae</taxon>
        <taxon>Hyaloperonospora</taxon>
    </lineage>
</organism>
<sequence length="98" mass="11009">MESTSRVSRTVKPQAKRVEESSPLKNRAWWWTDEAADSDTERAVASSETELLNAAVLCAALSATQSEPLDADGSTNDRALHELEMHCEPRNLLMFYRQ</sequence>
<keyword evidence="3" id="KW-1185">Reference proteome</keyword>
<evidence type="ECO:0000313" key="3">
    <source>
        <dbReference type="Proteomes" id="UP000011713"/>
    </source>
</evidence>
<reference evidence="2" key="2">
    <citation type="submission" date="2015-06" db="UniProtKB">
        <authorList>
            <consortium name="EnsemblProtists"/>
        </authorList>
    </citation>
    <scope>IDENTIFICATION</scope>
    <source>
        <strain evidence="2">Emoy2</strain>
    </source>
</reference>
<dbReference type="InParanoid" id="M4C5G5"/>
<dbReference type="AlphaFoldDB" id="M4C5G5"/>
<dbReference type="EnsemblProtists" id="HpaT814340">
    <property type="protein sequence ID" value="HpaP814340"/>
    <property type="gene ID" value="HpaG814340"/>
</dbReference>
<dbReference type="Proteomes" id="UP000011713">
    <property type="component" value="Unassembled WGS sequence"/>
</dbReference>
<reference evidence="3" key="1">
    <citation type="journal article" date="2010" name="Science">
        <title>Signatures of adaptation to obligate biotrophy in the Hyaloperonospora arabidopsidis genome.</title>
        <authorList>
            <person name="Baxter L."/>
            <person name="Tripathy S."/>
            <person name="Ishaque N."/>
            <person name="Boot N."/>
            <person name="Cabral A."/>
            <person name="Kemen E."/>
            <person name="Thines M."/>
            <person name="Ah-Fong A."/>
            <person name="Anderson R."/>
            <person name="Badejoko W."/>
            <person name="Bittner-Eddy P."/>
            <person name="Boore J.L."/>
            <person name="Chibucos M.C."/>
            <person name="Coates M."/>
            <person name="Dehal P."/>
            <person name="Delehaunty K."/>
            <person name="Dong S."/>
            <person name="Downton P."/>
            <person name="Dumas B."/>
            <person name="Fabro G."/>
            <person name="Fronick C."/>
            <person name="Fuerstenberg S.I."/>
            <person name="Fulton L."/>
            <person name="Gaulin E."/>
            <person name="Govers F."/>
            <person name="Hughes L."/>
            <person name="Humphray S."/>
            <person name="Jiang R.H."/>
            <person name="Judelson H."/>
            <person name="Kamoun S."/>
            <person name="Kyung K."/>
            <person name="Meijer H."/>
            <person name="Minx P."/>
            <person name="Morris P."/>
            <person name="Nelson J."/>
            <person name="Phuntumart V."/>
            <person name="Qutob D."/>
            <person name="Rehmany A."/>
            <person name="Rougon-Cardoso A."/>
            <person name="Ryden P."/>
            <person name="Torto-Alalibo T."/>
            <person name="Studholme D."/>
            <person name="Wang Y."/>
            <person name="Win J."/>
            <person name="Wood J."/>
            <person name="Clifton S.W."/>
            <person name="Rogers J."/>
            <person name="Van den Ackerveken G."/>
            <person name="Jones J.D."/>
            <person name="McDowell J.M."/>
            <person name="Beynon J."/>
            <person name="Tyler B.M."/>
        </authorList>
    </citation>
    <scope>NUCLEOTIDE SEQUENCE [LARGE SCALE GENOMIC DNA]</scope>
    <source>
        <strain evidence="3">Emoy2</strain>
    </source>
</reference>
<name>M4C5G5_HYAAE</name>
<dbReference type="STRING" id="559515.M4C5G5"/>
<accession>M4C5G5</accession>
<evidence type="ECO:0000313" key="2">
    <source>
        <dbReference type="EnsemblProtists" id="HpaP814340"/>
    </source>
</evidence>